<accession>D6A4G2</accession>
<keyword evidence="1" id="KW-0175">Coiled coil</keyword>
<organism evidence="2 3">
    <name type="scientific">Streptomyces viridosporus (strain ATCC 14672 / DSM 40746 / JCM 4963 / KCTC 9882 / NRRL B-12104 / FH 1290)</name>
    <name type="common">Streptomyces ghanaensis</name>
    <dbReference type="NCBI Taxonomy" id="566461"/>
    <lineage>
        <taxon>Bacteria</taxon>
        <taxon>Bacillati</taxon>
        <taxon>Actinomycetota</taxon>
        <taxon>Actinomycetes</taxon>
        <taxon>Kitasatosporales</taxon>
        <taxon>Streptomycetaceae</taxon>
        <taxon>Streptomyces</taxon>
    </lineage>
</organism>
<feature type="coiled-coil region" evidence="1">
    <location>
        <begin position="51"/>
        <end position="78"/>
    </location>
</feature>
<evidence type="ECO:0000313" key="3">
    <source>
        <dbReference type="Proteomes" id="UP000003824"/>
    </source>
</evidence>
<reference evidence="3" key="1">
    <citation type="submission" date="2008-12" db="EMBL/GenBank/DDBJ databases">
        <title>Annotation of Streptomyces ghanaensis ATCC 14672.</title>
        <authorList>
            <consortium name="The Broad Institute Genome Sequencing Platform"/>
            <consortium name="Broad Institute Microbial Sequencing Center"/>
            <person name="Fischbach M."/>
            <person name="Ward D."/>
            <person name="Young S."/>
            <person name="Kodira C.D."/>
            <person name="Zeng Q."/>
            <person name="Koehrsen M."/>
            <person name="Godfrey P."/>
            <person name="Alvarado L."/>
            <person name="Berlin A.M."/>
            <person name="Borenstein D."/>
            <person name="Chen Z."/>
            <person name="Engels R."/>
            <person name="Freedman E."/>
            <person name="Gellesch M."/>
            <person name="Goldberg J."/>
            <person name="Griggs A."/>
            <person name="Gujja S."/>
            <person name="Heiman D.I."/>
            <person name="Hepburn T.A."/>
            <person name="Howarth C."/>
            <person name="Jen D."/>
            <person name="Larson L."/>
            <person name="Lewis B."/>
            <person name="Mehta T."/>
            <person name="Park D."/>
            <person name="Pearson M."/>
            <person name="Roberts A."/>
            <person name="Saif S."/>
            <person name="Shea T.D."/>
            <person name="Shenoy N."/>
            <person name="Sisk P."/>
            <person name="Stolte C."/>
            <person name="Sykes S.N."/>
            <person name="Walk T."/>
            <person name="White J."/>
            <person name="Yandava C."/>
            <person name="Straight P."/>
            <person name="Clardy J."/>
            <person name="Hung D."/>
            <person name="Kolter R."/>
            <person name="Mekalanos J."/>
            <person name="Walker S."/>
            <person name="Walsh C.T."/>
            <person name="Wieland B.L.C."/>
            <person name="Ilzarbe M."/>
            <person name="Galagan J."/>
            <person name="Nusbaum C."/>
            <person name="Birren B."/>
        </authorList>
    </citation>
    <scope>NUCLEOTIDE SEQUENCE [LARGE SCALE GENOMIC DNA]</scope>
    <source>
        <strain evidence="3">ATCC 14672 / DSM 40746 / JCM 4963 / KCTC 9882 / NRRL B-12104 / FH 1290</strain>
    </source>
</reference>
<dbReference type="EMBL" id="DS999641">
    <property type="protein sequence ID" value="EFE65802.2"/>
    <property type="molecule type" value="Genomic_DNA"/>
</dbReference>
<sequence>MDLTAMFVRDARRIIDDTADADYTDPDLPHRTAVRLIVRLVEMLRTMANHAERLQGSVDTLRAENEALRQEAVRLRVELATRDDVPAAA</sequence>
<dbReference type="RefSeq" id="WP_004980575.1">
    <property type="nucleotide sequence ID" value="NZ_DS999641.1"/>
</dbReference>
<evidence type="ECO:0000313" key="2">
    <source>
        <dbReference type="EMBL" id="EFE65802.2"/>
    </source>
</evidence>
<evidence type="ECO:0000256" key="1">
    <source>
        <dbReference type="SAM" id="Coils"/>
    </source>
</evidence>
<gene>
    <name evidence="2" type="ORF">SSFG_01056</name>
</gene>
<protein>
    <submittedName>
        <fullName evidence="2">Predicted protein</fullName>
    </submittedName>
</protein>
<dbReference type="Proteomes" id="UP000003824">
    <property type="component" value="Unassembled WGS sequence"/>
</dbReference>
<proteinExistence type="predicted"/>
<dbReference type="AlphaFoldDB" id="D6A4G2"/>
<name>D6A4G2_STRV1</name>